<evidence type="ECO:0000313" key="7">
    <source>
        <dbReference type="Proteomes" id="UP000198528"/>
    </source>
</evidence>
<name>A0A1G6KN61_9ACTN</name>
<evidence type="ECO:0000259" key="5">
    <source>
        <dbReference type="PROSITE" id="PS50931"/>
    </source>
</evidence>
<dbReference type="Gene3D" id="1.10.10.10">
    <property type="entry name" value="Winged helix-like DNA-binding domain superfamily/Winged helix DNA-binding domain"/>
    <property type="match status" value="1"/>
</dbReference>
<dbReference type="GO" id="GO:0005829">
    <property type="term" value="C:cytosol"/>
    <property type="evidence" value="ECO:0007669"/>
    <property type="project" value="TreeGrafter"/>
</dbReference>
<dbReference type="Proteomes" id="UP000198528">
    <property type="component" value="Unassembled WGS sequence"/>
</dbReference>
<dbReference type="InterPro" id="IPR050950">
    <property type="entry name" value="HTH-type_LysR_regulators"/>
</dbReference>
<evidence type="ECO:0000256" key="4">
    <source>
        <dbReference type="ARBA" id="ARBA00023163"/>
    </source>
</evidence>
<keyword evidence="3 6" id="KW-0238">DNA-binding</keyword>
<gene>
    <name evidence="6" type="ORF">SAMN04487824_10924</name>
</gene>
<dbReference type="PROSITE" id="PS50931">
    <property type="entry name" value="HTH_LYSR"/>
    <property type="match status" value="1"/>
</dbReference>
<dbReference type="InterPro" id="IPR036390">
    <property type="entry name" value="WH_DNA-bd_sf"/>
</dbReference>
<dbReference type="FunFam" id="1.10.10.10:FF:000001">
    <property type="entry name" value="LysR family transcriptional regulator"/>
    <property type="match status" value="1"/>
</dbReference>
<dbReference type="EMBL" id="FMZL01000009">
    <property type="protein sequence ID" value="SDC32542.1"/>
    <property type="molecule type" value="Genomic_DNA"/>
</dbReference>
<dbReference type="Pfam" id="PF03466">
    <property type="entry name" value="LysR_substrate"/>
    <property type="match status" value="1"/>
</dbReference>
<organism evidence="6 7">
    <name type="scientific">Parafannyhessea umbonata</name>
    <dbReference type="NCBI Taxonomy" id="604330"/>
    <lineage>
        <taxon>Bacteria</taxon>
        <taxon>Bacillati</taxon>
        <taxon>Actinomycetota</taxon>
        <taxon>Coriobacteriia</taxon>
        <taxon>Coriobacteriales</taxon>
        <taxon>Atopobiaceae</taxon>
        <taxon>Parafannyhessea</taxon>
    </lineage>
</organism>
<dbReference type="InterPro" id="IPR000847">
    <property type="entry name" value="LysR_HTH_N"/>
</dbReference>
<reference evidence="7" key="1">
    <citation type="submission" date="2016-10" db="EMBL/GenBank/DDBJ databases">
        <authorList>
            <person name="Varghese N."/>
            <person name="Submissions S."/>
        </authorList>
    </citation>
    <scope>NUCLEOTIDE SEQUENCE [LARGE SCALE GENOMIC DNA]</scope>
    <source>
        <strain evidence="7">DSM 22619</strain>
    </source>
</reference>
<dbReference type="PANTHER" id="PTHR30419:SF28">
    <property type="entry name" value="HTH-TYPE TRANSCRIPTIONAL REGULATOR BSDA"/>
    <property type="match status" value="1"/>
</dbReference>
<dbReference type="RefSeq" id="WP_090846288.1">
    <property type="nucleotide sequence ID" value="NZ_FMZL01000009.1"/>
</dbReference>
<dbReference type="STRING" id="604330.SAMN04489857_1127"/>
<keyword evidence="4" id="KW-0804">Transcription</keyword>
<keyword evidence="2" id="KW-0805">Transcription regulation</keyword>
<dbReference type="AlphaFoldDB" id="A0A1G6KN61"/>
<keyword evidence="7" id="KW-1185">Reference proteome</keyword>
<evidence type="ECO:0000256" key="1">
    <source>
        <dbReference type="ARBA" id="ARBA00009437"/>
    </source>
</evidence>
<feature type="domain" description="HTH lysR-type" evidence="5">
    <location>
        <begin position="9"/>
        <end position="60"/>
    </location>
</feature>
<dbReference type="SUPFAM" id="SSF46785">
    <property type="entry name" value="Winged helix' DNA-binding domain"/>
    <property type="match status" value="1"/>
</dbReference>
<dbReference type="Gene3D" id="3.40.190.290">
    <property type="match status" value="1"/>
</dbReference>
<dbReference type="Pfam" id="PF00126">
    <property type="entry name" value="HTH_1"/>
    <property type="match status" value="1"/>
</dbReference>
<sequence>MAASTDRYQIFLRVVELGNITRAAESLSYTQSGVSHAVRALEQECGVALLTRGKAGVSLTENGRLLLPRIQALVNQQRALEQAIHEVNHVVAGTLRIGTFTSVSTQWLPGMIERFQKSYPQVEFQIYAGGYEDIAERIQEGRADLGFLTSVVKSPQLSFHALRRDQMMAILPRDHPLAARRRVSVGQVAREELVMPLRGSEQDIRAALADSPSPLNVRYALNDDFSALAMVEHGFGISVMPELILRNSAFDVEVRPFSPARWRTIGIATLDPAGLTAVARTFVSFLTDPDNADLMQ</sequence>
<dbReference type="GO" id="GO:0003700">
    <property type="term" value="F:DNA-binding transcription factor activity"/>
    <property type="evidence" value="ECO:0007669"/>
    <property type="project" value="InterPro"/>
</dbReference>
<evidence type="ECO:0000256" key="2">
    <source>
        <dbReference type="ARBA" id="ARBA00023015"/>
    </source>
</evidence>
<dbReference type="PRINTS" id="PR00039">
    <property type="entry name" value="HTHLYSR"/>
</dbReference>
<dbReference type="InterPro" id="IPR036388">
    <property type="entry name" value="WH-like_DNA-bd_sf"/>
</dbReference>
<dbReference type="CDD" id="cd05466">
    <property type="entry name" value="PBP2_LTTR_substrate"/>
    <property type="match status" value="1"/>
</dbReference>
<evidence type="ECO:0000256" key="3">
    <source>
        <dbReference type="ARBA" id="ARBA00023125"/>
    </source>
</evidence>
<proteinExistence type="inferred from homology"/>
<dbReference type="InterPro" id="IPR005119">
    <property type="entry name" value="LysR_subst-bd"/>
</dbReference>
<accession>A0A1G6KN61</accession>
<dbReference type="PANTHER" id="PTHR30419">
    <property type="entry name" value="HTH-TYPE TRANSCRIPTIONAL REGULATOR YBHD"/>
    <property type="match status" value="1"/>
</dbReference>
<dbReference type="SUPFAM" id="SSF53850">
    <property type="entry name" value="Periplasmic binding protein-like II"/>
    <property type="match status" value="1"/>
</dbReference>
<evidence type="ECO:0000313" key="6">
    <source>
        <dbReference type="EMBL" id="SDC32542.1"/>
    </source>
</evidence>
<protein>
    <submittedName>
        <fullName evidence="6">DNA-binding transcriptional regulator, LysR family</fullName>
    </submittedName>
</protein>
<comment type="similarity">
    <text evidence="1">Belongs to the LysR transcriptional regulatory family.</text>
</comment>
<dbReference type="GO" id="GO:0003677">
    <property type="term" value="F:DNA binding"/>
    <property type="evidence" value="ECO:0007669"/>
    <property type="project" value="UniProtKB-KW"/>
</dbReference>